<dbReference type="EMBL" id="FNOS01000001">
    <property type="protein sequence ID" value="SDX40321.1"/>
    <property type="molecule type" value="Genomic_DNA"/>
</dbReference>
<reference evidence="1 2" key="1">
    <citation type="submission" date="2016-10" db="EMBL/GenBank/DDBJ databases">
        <authorList>
            <person name="Varghese N."/>
            <person name="Submissions S."/>
        </authorList>
    </citation>
    <scope>NUCLEOTIDE SEQUENCE [LARGE SCALE GENOMIC DNA]</scope>
    <source>
        <strain evidence="1 2">DSM 20748</strain>
    </source>
</reference>
<name>A0A1H3BF75_9BACI</name>
<proteinExistence type="predicted"/>
<evidence type="ECO:0008006" key="3">
    <source>
        <dbReference type="Google" id="ProtNLM"/>
    </source>
</evidence>
<keyword evidence="2" id="KW-1185">Reference proteome</keyword>
<accession>A0A1H3BF75</accession>
<gene>
    <name evidence="1" type="ORF">SAMN04488081_0410</name>
</gene>
<dbReference type="InterPro" id="IPR014519">
    <property type="entry name" value="UCP024492"/>
</dbReference>
<sequence length="185" mass="21099">MRKPYIYTIGHSSHSKQFFLSMLKEAKVNAVADVRAFPASRKFPHFNQENMKKWLAGGGFSYSYHPLLAGRRNKAGHVQSEVNGAWENQSFHNYADYTLTEEFREGIVGLEALAGEKDVAYFCAERHPSRCHRLLVSNWLEANGWDVYHILDEKDGISLVKHEQGRWGAMPIIEKDGVVVYPENG</sequence>
<dbReference type="Pfam" id="PF04343">
    <property type="entry name" value="DUF488"/>
    <property type="match status" value="1"/>
</dbReference>
<evidence type="ECO:0000313" key="2">
    <source>
        <dbReference type="Proteomes" id="UP000198647"/>
    </source>
</evidence>
<dbReference type="PANTHER" id="PTHR39337">
    <property type="entry name" value="BLR5642 PROTEIN"/>
    <property type="match status" value="1"/>
</dbReference>
<protein>
    <recommendedName>
        <fullName evidence="3">DUF488 domain-containing protein</fullName>
    </recommendedName>
</protein>
<dbReference type="Proteomes" id="UP000198647">
    <property type="component" value="Unassembled WGS sequence"/>
</dbReference>
<evidence type="ECO:0000313" key="1">
    <source>
        <dbReference type="EMBL" id="SDX40321.1"/>
    </source>
</evidence>
<dbReference type="RefSeq" id="WP_093105206.1">
    <property type="nucleotide sequence ID" value="NZ_FNOS01000001.1"/>
</dbReference>
<dbReference type="PIRSF" id="PIRSF024492">
    <property type="entry name" value="UCP024492"/>
    <property type="match status" value="1"/>
</dbReference>
<comment type="caution">
    <text evidence="1">The sequence shown here is derived from an EMBL/GenBank/DDBJ whole genome shotgun (WGS) entry which is preliminary data.</text>
</comment>
<organism evidence="1 2">
    <name type="scientific">Salimicrobium album</name>
    <dbReference type="NCBI Taxonomy" id="50717"/>
    <lineage>
        <taxon>Bacteria</taxon>
        <taxon>Bacillati</taxon>
        <taxon>Bacillota</taxon>
        <taxon>Bacilli</taxon>
        <taxon>Bacillales</taxon>
        <taxon>Bacillaceae</taxon>
        <taxon>Salimicrobium</taxon>
    </lineage>
</organism>
<dbReference type="InterPro" id="IPR007438">
    <property type="entry name" value="DUF488"/>
</dbReference>
<dbReference type="PANTHER" id="PTHR39337:SF1">
    <property type="entry name" value="BLR5642 PROTEIN"/>
    <property type="match status" value="1"/>
</dbReference>